<dbReference type="Pfam" id="PF26557">
    <property type="entry name" value="Cullin_AB"/>
    <property type="match status" value="1"/>
</dbReference>
<dbReference type="SMART" id="SM00182">
    <property type="entry name" value="CULLIN"/>
    <property type="match status" value="1"/>
</dbReference>
<dbReference type="SUPFAM" id="SSF46785">
    <property type="entry name" value="Winged helix' DNA-binding domain"/>
    <property type="match status" value="1"/>
</dbReference>
<dbReference type="GO" id="GO:0031461">
    <property type="term" value="C:cullin-RING ubiquitin ligase complex"/>
    <property type="evidence" value="ECO:0007669"/>
    <property type="project" value="InterPro"/>
</dbReference>
<dbReference type="InterPro" id="IPR036317">
    <property type="entry name" value="Cullin_homology_sf"/>
</dbReference>
<evidence type="ECO:0000256" key="1">
    <source>
        <dbReference type="ARBA" id="ARBA00022499"/>
    </source>
</evidence>
<comment type="similarity">
    <text evidence="3 4">Belongs to the cullin family.</text>
</comment>
<dbReference type="PROSITE" id="PS50069">
    <property type="entry name" value="CULLIN_2"/>
    <property type="match status" value="1"/>
</dbReference>
<reference evidence="6 7" key="1">
    <citation type="journal article" date="2012" name="Appl. Environ. Microbiol.">
        <title>Short-read sequencing for genomic analysis of the brown rot fungus Fibroporia radiculosa.</title>
        <authorList>
            <person name="Tang J.D."/>
            <person name="Perkins A.D."/>
            <person name="Sonstegard T.S."/>
            <person name="Schroeder S.G."/>
            <person name="Burgess S.C."/>
            <person name="Diehl S.V."/>
        </authorList>
    </citation>
    <scope>NUCLEOTIDE SEQUENCE [LARGE SCALE GENOMIC DNA]</scope>
    <source>
        <strain evidence="6 7">TFFH 294</strain>
    </source>
</reference>
<dbReference type="InterPro" id="IPR001373">
    <property type="entry name" value="Cullin_N"/>
</dbReference>
<dbReference type="InterPro" id="IPR045093">
    <property type="entry name" value="Cullin"/>
</dbReference>
<dbReference type="GO" id="GO:0006511">
    <property type="term" value="P:ubiquitin-dependent protein catabolic process"/>
    <property type="evidence" value="ECO:0007669"/>
    <property type="project" value="InterPro"/>
</dbReference>
<accession>J4HZY5</accession>
<organism evidence="6 7">
    <name type="scientific">Fibroporia radiculosa</name>
    <dbReference type="NCBI Taxonomy" id="599839"/>
    <lineage>
        <taxon>Eukaryota</taxon>
        <taxon>Fungi</taxon>
        <taxon>Dikarya</taxon>
        <taxon>Basidiomycota</taxon>
        <taxon>Agaricomycotina</taxon>
        <taxon>Agaricomycetes</taxon>
        <taxon>Polyporales</taxon>
        <taxon>Fibroporiaceae</taxon>
        <taxon>Fibroporia</taxon>
    </lineage>
</organism>
<evidence type="ECO:0000256" key="4">
    <source>
        <dbReference type="RuleBase" id="RU003829"/>
    </source>
</evidence>
<dbReference type="AlphaFoldDB" id="J4HZY5"/>
<name>J4HZY5_9APHY</name>
<dbReference type="SMART" id="SM00884">
    <property type="entry name" value="Cullin_Nedd8"/>
    <property type="match status" value="1"/>
</dbReference>
<evidence type="ECO:0000259" key="5">
    <source>
        <dbReference type="PROSITE" id="PS50069"/>
    </source>
</evidence>
<dbReference type="InterPro" id="IPR019559">
    <property type="entry name" value="Cullin_neddylation_domain"/>
</dbReference>
<dbReference type="InterPro" id="IPR016158">
    <property type="entry name" value="Cullin_homology"/>
</dbReference>
<protein>
    <recommendedName>
        <fullName evidence="5">Cullin family profile domain-containing protein</fullName>
    </recommendedName>
</protein>
<dbReference type="Proteomes" id="UP000006352">
    <property type="component" value="Unassembled WGS sequence"/>
</dbReference>
<dbReference type="RefSeq" id="XP_012184070.1">
    <property type="nucleotide sequence ID" value="XM_012328680.1"/>
</dbReference>
<dbReference type="InterPro" id="IPR036388">
    <property type="entry name" value="WH-like_DNA-bd_sf"/>
</dbReference>
<dbReference type="PROSITE" id="PS01256">
    <property type="entry name" value="CULLIN_1"/>
    <property type="match status" value="1"/>
</dbReference>
<dbReference type="InterPro" id="IPR059120">
    <property type="entry name" value="Cullin-like_AB"/>
</dbReference>
<dbReference type="OrthoDB" id="27073at2759"/>
<feature type="domain" description="Cullin family profile" evidence="5">
    <location>
        <begin position="114"/>
        <end position="342"/>
    </location>
</feature>
<evidence type="ECO:0000256" key="2">
    <source>
        <dbReference type="ARBA" id="ARBA00022843"/>
    </source>
</evidence>
<dbReference type="InterPro" id="IPR016157">
    <property type="entry name" value="Cullin_CS"/>
</dbReference>
<dbReference type="FunFam" id="1.10.10.10:FF:000014">
    <property type="entry name" value="Cullin 1"/>
    <property type="match status" value="1"/>
</dbReference>
<dbReference type="Pfam" id="PF10557">
    <property type="entry name" value="Cullin_Nedd8"/>
    <property type="match status" value="1"/>
</dbReference>
<dbReference type="Gene3D" id="1.10.10.10">
    <property type="entry name" value="Winged helix-like DNA-binding domain superfamily/Winged helix DNA-binding domain"/>
    <property type="match status" value="1"/>
</dbReference>
<dbReference type="GeneID" id="24099698"/>
<dbReference type="Gene3D" id="1.20.1310.10">
    <property type="entry name" value="Cullin Repeats"/>
    <property type="match status" value="1"/>
</dbReference>
<dbReference type="SUPFAM" id="SSF75632">
    <property type="entry name" value="Cullin homology domain"/>
    <property type="match status" value="1"/>
</dbReference>
<dbReference type="Gene3D" id="3.30.230.130">
    <property type="entry name" value="Cullin, Chain C, Domain 2"/>
    <property type="match status" value="1"/>
</dbReference>
<sequence length="466" mass="54545">MYPGRYPPETQVKVSNVCVKSLLGDRIEEVSEYYQILRSNGKHGPLQRLRLLFYRLPETFEYLLKQDFRFAEAKLAEQSGCVDDAVYTSMFVDLVSTIHRHFEDIAMSTFTARLTPAMLAKHIDALLRRKDHHGTRDLHTDIDNAMTLFKFVDDKDLFQIYYATLLARRLLRRISVTDDIEERMIVKFQVFCGAEYCRSFREMLIDLELSQDLTREFRAWQLQGGGESPSFHVKLLSARHWTSLNVPDMSFGIPPEILPLYNRFSTFYSQKHPKRRLMWLWDHSMTELQTNCFDKRYKFLTNPIQMVMLLQYNDHEILSVEELRRATSLSADVIDRMLLLFIGANIVKLEGDHQYRLNFGFKSKKICLNLISRLSPASTETETTEKLVVQENIELHRKNAIQATIVRIMKAKQAMKGQILIQEVIAQLSKRFVPQVADIKKAIDILLEKEYIERMEESSDTFVYIT</sequence>
<dbReference type="STRING" id="599839.J4HZY5"/>
<dbReference type="InParanoid" id="J4HZY5"/>
<gene>
    <name evidence="6" type="ORF">FIBRA_06980</name>
</gene>
<evidence type="ECO:0000313" key="7">
    <source>
        <dbReference type="Proteomes" id="UP000006352"/>
    </source>
</evidence>
<dbReference type="PANTHER" id="PTHR11932">
    <property type="entry name" value="CULLIN"/>
    <property type="match status" value="1"/>
</dbReference>
<proteinExistence type="inferred from homology"/>
<dbReference type="Pfam" id="PF00888">
    <property type="entry name" value="Cullin"/>
    <property type="match status" value="1"/>
</dbReference>
<dbReference type="InterPro" id="IPR036390">
    <property type="entry name" value="WH_DNA-bd_sf"/>
</dbReference>
<keyword evidence="7" id="KW-1185">Reference proteome</keyword>
<evidence type="ECO:0000256" key="3">
    <source>
        <dbReference type="PROSITE-ProRule" id="PRU00330"/>
    </source>
</evidence>
<keyword evidence="1" id="KW-1017">Isopeptide bond</keyword>
<dbReference type="HOGENOM" id="CLU_586636_0_0_1"/>
<dbReference type="EMBL" id="HE797169">
    <property type="protein sequence ID" value="CCM04787.1"/>
    <property type="molecule type" value="Genomic_DNA"/>
</dbReference>
<evidence type="ECO:0000313" key="6">
    <source>
        <dbReference type="EMBL" id="CCM04787.1"/>
    </source>
</evidence>
<dbReference type="GO" id="GO:0031625">
    <property type="term" value="F:ubiquitin protein ligase binding"/>
    <property type="evidence" value="ECO:0007669"/>
    <property type="project" value="InterPro"/>
</dbReference>
<keyword evidence="2" id="KW-0832">Ubl conjugation</keyword>